<dbReference type="Pfam" id="PF00392">
    <property type="entry name" value="GntR"/>
    <property type="match status" value="1"/>
</dbReference>
<dbReference type="Proteomes" id="UP000544872">
    <property type="component" value="Unassembled WGS sequence"/>
</dbReference>
<evidence type="ECO:0000313" key="9">
    <source>
        <dbReference type="EMBL" id="MBB6211985.1"/>
    </source>
</evidence>
<evidence type="ECO:0000256" key="6">
    <source>
        <dbReference type="ARBA" id="ARBA00039592"/>
    </source>
</evidence>
<evidence type="ECO:0000256" key="2">
    <source>
        <dbReference type="ARBA" id="ARBA00023015"/>
    </source>
</evidence>
<dbReference type="GO" id="GO:0003700">
    <property type="term" value="F:DNA-binding transcription factor activity"/>
    <property type="evidence" value="ECO:0007669"/>
    <property type="project" value="InterPro"/>
</dbReference>
<feature type="domain" description="HTH gntR-type" evidence="8">
    <location>
        <begin position="9"/>
        <end position="77"/>
    </location>
</feature>
<comment type="caution">
    <text evidence="9">The sequence shown here is derived from an EMBL/GenBank/DDBJ whole genome shotgun (WGS) entry which is preliminary data.</text>
</comment>
<dbReference type="InterPro" id="IPR036390">
    <property type="entry name" value="WH_DNA-bd_sf"/>
</dbReference>
<dbReference type="PROSITE" id="PS50949">
    <property type="entry name" value="HTH_GNTR"/>
    <property type="match status" value="1"/>
</dbReference>
<evidence type="ECO:0000313" key="10">
    <source>
        <dbReference type="Proteomes" id="UP000544872"/>
    </source>
</evidence>
<dbReference type="SUPFAM" id="SSF48008">
    <property type="entry name" value="GntR ligand-binding domain-like"/>
    <property type="match status" value="1"/>
</dbReference>
<evidence type="ECO:0000256" key="3">
    <source>
        <dbReference type="ARBA" id="ARBA00023125"/>
    </source>
</evidence>
<keyword evidence="2" id="KW-0805">Transcription regulation</keyword>
<dbReference type="RefSeq" id="WP_184265232.1">
    <property type="nucleotide sequence ID" value="NZ_JACIIX010000015.1"/>
</dbReference>
<evidence type="ECO:0000256" key="1">
    <source>
        <dbReference type="ARBA" id="ARBA00022491"/>
    </source>
</evidence>
<dbReference type="GO" id="GO:0003677">
    <property type="term" value="F:DNA binding"/>
    <property type="evidence" value="ECO:0007669"/>
    <property type="project" value="UniProtKB-KW"/>
</dbReference>
<organism evidence="9 10">
    <name type="scientific">Novispirillum itersonii</name>
    <name type="common">Aquaspirillum itersonii</name>
    <dbReference type="NCBI Taxonomy" id="189"/>
    <lineage>
        <taxon>Bacteria</taxon>
        <taxon>Pseudomonadati</taxon>
        <taxon>Pseudomonadota</taxon>
        <taxon>Alphaproteobacteria</taxon>
        <taxon>Rhodospirillales</taxon>
        <taxon>Novispirillaceae</taxon>
        <taxon>Novispirillum</taxon>
    </lineage>
</organism>
<dbReference type="SMART" id="SM00895">
    <property type="entry name" value="FCD"/>
    <property type="match status" value="1"/>
</dbReference>
<reference evidence="9 10" key="1">
    <citation type="submission" date="2020-08" db="EMBL/GenBank/DDBJ databases">
        <title>Genomic Encyclopedia of Type Strains, Phase IV (KMG-IV): sequencing the most valuable type-strain genomes for metagenomic binning, comparative biology and taxonomic classification.</title>
        <authorList>
            <person name="Goeker M."/>
        </authorList>
    </citation>
    <scope>NUCLEOTIDE SEQUENCE [LARGE SCALE GENOMIC DNA]</scope>
    <source>
        <strain evidence="9 10">DSM 11590</strain>
    </source>
</reference>
<dbReference type="PANTHER" id="PTHR43537">
    <property type="entry name" value="TRANSCRIPTIONAL REGULATOR, GNTR FAMILY"/>
    <property type="match status" value="1"/>
</dbReference>
<dbReference type="InterPro" id="IPR036388">
    <property type="entry name" value="WH-like_DNA-bd_sf"/>
</dbReference>
<keyword evidence="1" id="KW-0678">Repressor</keyword>
<proteinExistence type="predicted"/>
<name>A0A7W9ZIT9_NOVIT</name>
<feature type="region of interest" description="Disordered" evidence="7">
    <location>
        <begin position="261"/>
        <end position="289"/>
    </location>
</feature>
<gene>
    <name evidence="9" type="ORF">FHS48_003431</name>
</gene>
<dbReference type="AlphaFoldDB" id="A0A7W9ZIT9"/>
<accession>A0A7W9ZIT9</accession>
<comment type="function">
    <text evidence="5">Transcriptional repressor for the pyruvate dehydrogenase complex genes aceEF and lpd.</text>
</comment>
<dbReference type="CDD" id="cd07377">
    <property type="entry name" value="WHTH_GntR"/>
    <property type="match status" value="1"/>
</dbReference>
<dbReference type="SUPFAM" id="SSF46785">
    <property type="entry name" value="Winged helix' DNA-binding domain"/>
    <property type="match status" value="1"/>
</dbReference>
<evidence type="ECO:0000256" key="4">
    <source>
        <dbReference type="ARBA" id="ARBA00023163"/>
    </source>
</evidence>
<keyword evidence="9" id="KW-0670">Pyruvate</keyword>
<dbReference type="InterPro" id="IPR008920">
    <property type="entry name" value="TF_FadR/GntR_C"/>
</dbReference>
<evidence type="ECO:0000256" key="5">
    <source>
        <dbReference type="ARBA" id="ARBA00037357"/>
    </source>
</evidence>
<dbReference type="PANTHER" id="PTHR43537:SF34">
    <property type="entry name" value="PYRUVATE DEHYDROGENASE COMPLEX REPRESSOR"/>
    <property type="match status" value="1"/>
</dbReference>
<evidence type="ECO:0000256" key="7">
    <source>
        <dbReference type="SAM" id="MobiDB-lite"/>
    </source>
</evidence>
<keyword evidence="4" id="KW-0804">Transcription</keyword>
<keyword evidence="3" id="KW-0238">DNA-binding</keyword>
<dbReference type="Gene3D" id="1.20.120.530">
    <property type="entry name" value="GntR ligand-binding domain-like"/>
    <property type="match status" value="1"/>
</dbReference>
<dbReference type="EMBL" id="JACIIX010000015">
    <property type="protein sequence ID" value="MBB6211985.1"/>
    <property type="molecule type" value="Genomic_DNA"/>
</dbReference>
<protein>
    <recommendedName>
        <fullName evidence="6">Pyruvate dehydrogenase complex repressor</fullName>
    </recommendedName>
</protein>
<dbReference type="InterPro" id="IPR000524">
    <property type="entry name" value="Tscrpt_reg_HTH_GntR"/>
</dbReference>
<dbReference type="PRINTS" id="PR00035">
    <property type="entry name" value="HTHGNTR"/>
</dbReference>
<dbReference type="Pfam" id="PF07729">
    <property type="entry name" value="FCD"/>
    <property type="match status" value="1"/>
</dbReference>
<dbReference type="SMART" id="SM00345">
    <property type="entry name" value="HTH_GNTR"/>
    <property type="match status" value="1"/>
</dbReference>
<dbReference type="InterPro" id="IPR011711">
    <property type="entry name" value="GntR_C"/>
</dbReference>
<keyword evidence="10" id="KW-1185">Reference proteome</keyword>
<evidence type="ECO:0000259" key="8">
    <source>
        <dbReference type="PROSITE" id="PS50949"/>
    </source>
</evidence>
<sequence length="289" mass="32772">MTYDRVKQPKLSDNIVRQLEEQILAGILIPGERLPPERDLAAQLDVSRPSLREALQKLETKGLLETRQGGGTYVADFVAATFTDPLTEILRSNPSAAADFVELRRVLEGSAAYWAALRATDEDRELLTACFEAMEAAHQRGDKEVEAEIDTDFHIAIAEAAHNLVLLHIMHGLVRVLREGVFYNRLQLYNRQGARDILLRQHRAVYDAIIAGDPEAARQAARDHMSYVQDVMRELQREETRKTVSRRRLERYLAQREERLSGVARRRAPRRKPLEANDSQADAGDLENG</sequence>
<dbReference type="Gene3D" id="1.10.10.10">
    <property type="entry name" value="Winged helix-like DNA-binding domain superfamily/Winged helix DNA-binding domain"/>
    <property type="match status" value="1"/>
</dbReference>